<dbReference type="Proteomes" id="UP000887576">
    <property type="component" value="Unplaced"/>
</dbReference>
<evidence type="ECO:0000313" key="2">
    <source>
        <dbReference type="WBParaSite" id="JU765_v2.g1544.t1"/>
    </source>
</evidence>
<name>A0AC34QDX6_9BILA</name>
<evidence type="ECO:0000313" key="1">
    <source>
        <dbReference type="Proteomes" id="UP000887576"/>
    </source>
</evidence>
<reference evidence="2" key="1">
    <citation type="submission" date="2022-11" db="UniProtKB">
        <authorList>
            <consortium name="WormBaseParasite"/>
        </authorList>
    </citation>
    <scope>IDENTIFICATION</scope>
</reference>
<accession>A0AC34QDX6</accession>
<sequence length="280" mass="32646">MADRRKKQLERRYNSFKRYTATEDVNYASHSSRSAYRSESVTSRTSARGRSSSTEVSTGSETRSLPVYIAIQDYNPETTDLEAVPLEQGQIVEVLDNKNAASWLVRTKARPPRTGWVPGSYFETPTEFYKQRRRTRELTSGNLQMTDEQEAIMKREQVYHDLLKTEEDFVTDLSSVLENYVRLLNDPAAPPIIQQNKEELAMNFKELYNFHANVLLKGLQYYSDDPSKVGHTFIRLERDFDHHVQFYRQAPKILKLIGENQEICDYFQGRILLGMLQMFF</sequence>
<protein>
    <submittedName>
        <fullName evidence="2">Uncharacterized protein</fullName>
    </submittedName>
</protein>
<proteinExistence type="predicted"/>
<dbReference type="WBParaSite" id="JU765_v2.g1544.t1">
    <property type="protein sequence ID" value="JU765_v2.g1544.t1"/>
    <property type="gene ID" value="JU765_v2.g1544"/>
</dbReference>
<organism evidence="1 2">
    <name type="scientific">Panagrolaimus sp. JU765</name>
    <dbReference type="NCBI Taxonomy" id="591449"/>
    <lineage>
        <taxon>Eukaryota</taxon>
        <taxon>Metazoa</taxon>
        <taxon>Ecdysozoa</taxon>
        <taxon>Nematoda</taxon>
        <taxon>Chromadorea</taxon>
        <taxon>Rhabditida</taxon>
        <taxon>Tylenchina</taxon>
        <taxon>Panagrolaimomorpha</taxon>
        <taxon>Panagrolaimoidea</taxon>
        <taxon>Panagrolaimidae</taxon>
        <taxon>Panagrolaimus</taxon>
    </lineage>
</organism>